<keyword evidence="4 7" id="KW-0812">Transmembrane</keyword>
<evidence type="ECO:0000256" key="2">
    <source>
        <dbReference type="ARBA" id="ARBA00010792"/>
    </source>
</evidence>
<organism evidence="9 10">
    <name type="scientific">Microlunatus flavus</name>
    <dbReference type="NCBI Taxonomy" id="1036181"/>
    <lineage>
        <taxon>Bacteria</taxon>
        <taxon>Bacillati</taxon>
        <taxon>Actinomycetota</taxon>
        <taxon>Actinomycetes</taxon>
        <taxon>Propionibacteriales</taxon>
        <taxon>Propionibacteriaceae</taxon>
        <taxon>Microlunatus</taxon>
    </lineage>
</organism>
<dbReference type="GO" id="GO:0005886">
    <property type="term" value="C:plasma membrane"/>
    <property type="evidence" value="ECO:0007669"/>
    <property type="project" value="UniProtKB-SubCell"/>
</dbReference>
<feature type="transmembrane region" description="Helical" evidence="7">
    <location>
        <begin position="7"/>
        <end position="33"/>
    </location>
</feature>
<feature type="transmembrane region" description="Helical" evidence="7">
    <location>
        <begin position="140"/>
        <end position="160"/>
    </location>
</feature>
<evidence type="ECO:0000256" key="7">
    <source>
        <dbReference type="SAM" id="Phobius"/>
    </source>
</evidence>
<reference evidence="10" key="1">
    <citation type="submission" date="2016-10" db="EMBL/GenBank/DDBJ databases">
        <authorList>
            <person name="Varghese N."/>
            <person name="Submissions S."/>
        </authorList>
    </citation>
    <scope>NUCLEOTIDE SEQUENCE [LARGE SCALE GENOMIC DNA]</scope>
    <source>
        <strain evidence="10">CGMCC 4.6856</strain>
    </source>
</reference>
<evidence type="ECO:0000313" key="9">
    <source>
        <dbReference type="EMBL" id="SEP78377.1"/>
    </source>
</evidence>
<dbReference type="Proteomes" id="UP000198504">
    <property type="component" value="Unassembled WGS sequence"/>
</dbReference>
<keyword evidence="3" id="KW-1003">Cell membrane</keyword>
<dbReference type="PANTHER" id="PTHR42709:SF6">
    <property type="entry name" value="UNDECAPRENYL PHOSPHATE TRANSPORTER A"/>
    <property type="match status" value="1"/>
</dbReference>
<sequence>MGTVTDWIVSLMATLGSPGAGLLVALESIFPPIPSELILPLAGFAASQGQLDVVAAVVWTTLGSVVGAVVLYALGAKVGEERLRAVARRMPLVRESDIDTVDGWFERHGGKAVFFGRMVPGVRSLISIPAGVARMPVPRFLLLSALGSLVWNTLLISAGYSLGSRWSVVETWVGRFQEVVVVVAALAVVLVVVRRVREGRAGRRPSEG</sequence>
<feature type="domain" description="VTT" evidence="8">
    <location>
        <begin position="33"/>
        <end position="161"/>
    </location>
</feature>
<dbReference type="AlphaFoldDB" id="A0A1H9API3"/>
<keyword evidence="5 7" id="KW-1133">Transmembrane helix</keyword>
<keyword evidence="6 7" id="KW-0472">Membrane</keyword>
<dbReference type="Pfam" id="PF09335">
    <property type="entry name" value="VTT_dom"/>
    <property type="match status" value="1"/>
</dbReference>
<evidence type="ECO:0000256" key="1">
    <source>
        <dbReference type="ARBA" id="ARBA00004651"/>
    </source>
</evidence>
<comment type="subcellular location">
    <subcellularLocation>
        <location evidence="1">Cell membrane</location>
        <topology evidence="1">Multi-pass membrane protein</topology>
    </subcellularLocation>
</comment>
<dbReference type="RefSeq" id="WP_139209728.1">
    <property type="nucleotide sequence ID" value="NZ_FOFA01000001.1"/>
</dbReference>
<accession>A0A1H9API3</accession>
<evidence type="ECO:0000256" key="6">
    <source>
        <dbReference type="ARBA" id="ARBA00023136"/>
    </source>
</evidence>
<keyword evidence="10" id="KW-1185">Reference proteome</keyword>
<proteinExistence type="inferred from homology"/>
<feature type="transmembrane region" description="Helical" evidence="7">
    <location>
        <begin position="53"/>
        <end position="74"/>
    </location>
</feature>
<protein>
    <submittedName>
        <fullName evidence="9">Membrane protein DedA, SNARE-associated domain</fullName>
    </submittedName>
</protein>
<name>A0A1H9API3_9ACTN</name>
<feature type="transmembrane region" description="Helical" evidence="7">
    <location>
        <begin position="172"/>
        <end position="193"/>
    </location>
</feature>
<dbReference type="STRING" id="1036181.SAMN05421756_101676"/>
<evidence type="ECO:0000313" key="10">
    <source>
        <dbReference type="Proteomes" id="UP000198504"/>
    </source>
</evidence>
<evidence type="ECO:0000256" key="4">
    <source>
        <dbReference type="ARBA" id="ARBA00022692"/>
    </source>
</evidence>
<dbReference type="PANTHER" id="PTHR42709">
    <property type="entry name" value="ALKALINE PHOSPHATASE LIKE PROTEIN"/>
    <property type="match status" value="1"/>
</dbReference>
<evidence type="ECO:0000256" key="5">
    <source>
        <dbReference type="ARBA" id="ARBA00022989"/>
    </source>
</evidence>
<evidence type="ECO:0000256" key="3">
    <source>
        <dbReference type="ARBA" id="ARBA00022475"/>
    </source>
</evidence>
<dbReference type="InterPro" id="IPR032816">
    <property type="entry name" value="VTT_dom"/>
</dbReference>
<dbReference type="InterPro" id="IPR051311">
    <property type="entry name" value="DedA_domain"/>
</dbReference>
<dbReference type="OrthoDB" id="9813426at2"/>
<dbReference type="EMBL" id="FOFA01000001">
    <property type="protein sequence ID" value="SEP78377.1"/>
    <property type="molecule type" value="Genomic_DNA"/>
</dbReference>
<comment type="similarity">
    <text evidence="2">Belongs to the DedA family.</text>
</comment>
<gene>
    <name evidence="9" type="ORF">SAMN05421756_101676</name>
</gene>
<evidence type="ECO:0000259" key="8">
    <source>
        <dbReference type="Pfam" id="PF09335"/>
    </source>
</evidence>